<dbReference type="GO" id="GO:0007018">
    <property type="term" value="P:microtubule-based movement"/>
    <property type="evidence" value="ECO:0007669"/>
    <property type="project" value="InterPro"/>
</dbReference>
<evidence type="ECO:0000256" key="2">
    <source>
        <dbReference type="ARBA" id="ARBA00022490"/>
    </source>
</evidence>
<accession>A0A7R8V726</accession>
<dbReference type="Gene3D" id="3.40.850.10">
    <property type="entry name" value="Kinesin motor domain"/>
    <property type="match status" value="1"/>
</dbReference>
<dbReference type="InterPro" id="IPR027640">
    <property type="entry name" value="Kinesin-like_fam"/>
</dbReference>
<comment type="subcellular location">
    <subcellularLocation>
        <location evidence="1">Cytoplasm</location>
        <location evidence="1">Cytoskeleton</location>
    </subcellularLocation>
</comment>
<dbReference type="GO" id="GO:0005874">
    <property type="term" value="C:microtubule"/>
    <property type="evidence" value="ECO:0007669"/>
    <property type="project" value="UniProtKB-KW"/>
</dbReference>
<dbReference type="FunCoup" id="A0A7R8V726">
    <property type="interactions" value="18"/>
</dbReference>
<gene>
    <name evidence="15" type="ORF">HERILL_LOCUS16344</name>
</gene>
<comment type="similarity">
    <text evidence="10 11">Belongs to the TRAFAC class myosin-kinesin ATPase superfamily. Kinesin family.</text>
</comment>
<keyword evidence="5 10" id="KW-0067">ATP-binding</keyword>
<evidence type="ECO:0000256" key="10">
    <source>
        <dbReference type="PROSITE-ProRule" id="PRU00283"/>
    </source>
</evidence>
<dbReference type="EMBL" id="LR899015">
    <property type="protein sequence ID" value="CAD7094116.1"/>
    <property type="molecule type" value="Genomic_DNA"/>
</dbReference>
<keyword evidence="3 11" id="KW-0493">Microtubule</keyword>
<keyword evidence="8" id="KW-0206">Cytoskeleton</keyword>
<dbReference type="FunFam" id="3.40.850.10:FF:000029">
    <property type="entry name" value="Kinesin-like protein KIF17"/>
    <property type="match status" value="1"/>
</dbReference>
<evidence type="ECO:0000256" key="5">
    <source>
        <dbReference type="ARBA" id="ARBA00022840"/>
    </source>
</evidence>
<dbReference type="PANTHER" id="PTHR47969:SF21">
    <property type="entry name" value="KINESIN-LIKE PROTEIN"/>
    <property type="match status" value="1"/>
</dbReference>
<proteinExistence type="inferred from homology"/>
<dbReference type="SMART" id="SM00129">
    <property type="entry name" value="KISc"/>
    <property type="match status" value="1"/>
</dbReference>
<dbReference type="PROSITE" id="PS50067">
    <property type="entry name" value="KINESIN_MOTOR_2"/>
    <property type="match status" value="1"/>
</dbReference>
<dbReference type="OrthoDB" id="3176171at2759"/>
<dbReference type="AlphaFoldDB" id="A0A7R8V726"/>
<feature type="region of interest" description="Disordered" evidence="13">
    <location>
        <begin position="757"/>
        <end position="815"/>
    </location>
</feature>
<dbReference type="GO" id="GO:0008017">
    <property type="term" value="F:microtubule binding"/>
    <property type="evidence" value="ECO:0007669"/>
    <property type="project" value="InterPro"/>
</dbReference>
<evidence type="ECO:0000313" key="15">
    <source>
        <dbReference type="EMBL" id="CAD7094116.1"/>
    </source>
</evidence>
<dbReference type="InterPro" id="IPR027417">
    <property type="entry name" value="P-loop_NTPase"/>
</dbReference>
<keyword evidence="4 10" id="KW-0547">Nucleotide-binding</keyword>
<feature type="binding site" evidence="10">
    <location>
        <begin position="88"/>
        <end position="95"/>
    </location>
    <ligand>
        <name>ATP</name>
        <dbReference type="ChEBI" id="CHEBI:30616"/>
    </ligand>
</feature>
<keyword evidence="6 12" id="KW-0175">Coiled coil</keyword>
<dbReference type="GO" id="GO:0005524">
    <property type="term" value="F:ATP binding"/>
    <property type="evidence" value="ECO:0007669"/>
    <property type="project" value="UniProtKB-UniRule"/>
</dbReference>
<evidence type="ECO:0000256" key="6">
    <source>
        <dbReference type="ARBA" id="ARBA00023054"/>
    </source>
</evidence>
<keyword evidence="16" id="KW-1185">Reference proteome</keyword>
<dbReference type="InParanoid" id="A0A7R8V726"/>
<feature type="coiled-coil region" evidence="12">
    <location>
        <begin position="573"/>
        <end position="625"/>
    </location>
</feature>
<evidence type="ECO:0000256" key="1">
    <source>
        <dbReference type="ARBA" id="ARBA00004245"/>
    </source>
</evidence>
<dbReference type="Proteomes" id="UP000594454">
    <property type="component" value="Chromosome 7"/>
</dbReference>
<dbReference type="InterPro" id="IPR036961">
    <property type="entry name" value="Kinesin_motor_dom_sf"/>
</dbReference>
<dbReference type="InterPro" id="IPR001752">
    <property type="entry name" value="Kinesin_motor_dom"/>
</dbReference>
<feature type="region of interest" description="Disordered" evidence="13">
    <location>
        <begin position="672"/>
        <end position="715"/>
    </location>
</feature>
<comment type="function">
    <text evidence="9">Plus-end directed microtubule motor that may be used for anterograde axonal transport and could conceivably move cargos in fly neurons different than those moved by kinesin heavy chain or other plus-end directed motors.</text>
</comment>
<dbReference type="PROSITE" id="PS00411">
    <property type="entry name" value="KINESIN_MOTOR_1"/>
    <property type="match status" value="1"/>
</dbReference>
<evidence type="ECO:0000256" key="13">
    <source>
        <dbReference type="SAM" id="MobiDB-lite"/>
    </source>
</evidence>
<name>A0A7R8V726_HERIL</name>
<keyword evidence="7 10" id="KW-0505">Motor protein</keyword>
<evidence type="ECO:0000256" key="11">
    <source>
        <dbReference type="RuleBase" id="RU000394"/>
    </source>
</evidence>
<feature type="compositionally biased region" description="Low complexity" evidence="13">
    <location>
        <begin position="787"/>
        <end position="803"/>
    </location>
</feature>
<dbReference type="GO" id="GO:0003777">
    <property type="term" value="F:microtubule motor activity"/>
    <property type="evidence" value="ECO:0007669"/>
    <property type="project" value="InterPro"/>
</dbReference>
<evidence type="ECO:0000256" key="12">
    <source>
        <dbReference type="SAM" id="Coils"/>
    </source>
</evidence>
<dbReference type="Pfam" id="PF00225">
    <property type="entry name" value="Kinesin"/>
    <property type="match status" value="1"/>
</dbReference>
<dbReference type="PRINTS" id="PR00380">
    <property type="entry name" value="KINESINHEAVY"/>
</dbReference>
<dbReference type="PANTHER" id="PTHR47969">
    <property type="entry name" value="CHROMOSOME-ASSOCIATED KINESIN KIF4A-RELATED"/>
    <property type="match status" value="1"/>
</dbReference>
<evidence type="ECO:0000256" key="3">
    <source>
        <dbReference type="ARBA" id="ARBA00022701"/>
    </source>
</evidence>
<protein>
    <recommendedName>
        <fullName evidence="11">Kinesin-like protein</fullName>
    </recommendedName>
</protein>
<sequence length="922" mass="103098">MAENVRVVVRCRPMSQKELDAHCKNIVQIKDCMVSLENPNDLSTPAKSFTYDSAYGANAPTEALYNDICYSLVENVLEGYNGTIFAYGQTGCGKSHTMQGPEIVRDTTIGNDNDVVSTLTSQRGIISRSFDHIFEAISVATGVRYLALVSYLEIYNENLRDLLNPDDSSTNIQLKEIPGEGIIVQNLSTHTVHNSQECDALLRQGNKNRVVGATLMNAGSSRSHSIFTISLEQIQIQDNSNPVESNNTPGIRKGKLNLVDLAGSERQNKTGATGERLKEATKINLSLSALGNVISALVDGKTKHIPYRDSKLTRLLQDSLGGNTKTLMIACISPADYNYDETLSTLRYASRAKNIHNKPVINEDPKDTMLREYQQEIIQLKKLLESSEKGIPPNKTGPDSAEREKWLAIERSKLRAEYEKETMRLKSEHEVQQKEKEDLVRSMERLKTHYEQQLKDLSHVINNPNSNVVEINNNSIESSNGTSIVNPPLNSDSDRVIRREMIQQEALNRIEAIKNALIGGERANDAQLKERRIKRKLAAQRRLSALAQVLSRVEESSDRDLLQEHYSDIQHELKVKTDALKQCRMKVRALEREVSDLQSEFQLDRADYLETIRRLEKNLKFYQQIMDKALPILRKDGKYWDLDQIQADSFWNDDSKKWRLPEDMMHRFRLPPATASSAAVTPKRPLGGKLGPDHGQECNSDENSQGGEGPNDEENQQDIADYYFRPKRAAELMHQRKGFYNWKGFSSAHNSRRLKHETEFTARHSRQQSGNPASSWYAKSARKAITSSPTSPPSSAAPQSAAPYHHHSSGNNNMIGSFNSTNGIPWLPTTHKTLDNLTEELLAHGTGLKSAGTGNIQGRQNLAHSSNGLNKNVGTIILLDILLPCFAASMLINRQFADSKCTSGKGDTDGANTTTTFTLLTD</sequence>
<feature type="compositionally biased region" description="Low complexity" evidence="13">
    <location>
        <begin position="672"/>
        <end position="682"/>
    </location>
</feature>
<evidence type="ECO:0000256" key="9">
    <source>
        <dbReference type="ARBA" id="ARBA00060187"/>
    </source>
</evidence>
<reference evidence="15 16" key="1">
    <citation type="submission" date="2020-11" db="EMBL/GenBank/DDBJ databases">
        <authorList>
            <person name="Wallbank WR R."/>
            <person name="Pardo Diaz C."/>
            <person name="Kozak K."/>
            <person name="Martin S."/>
            <person name="Jiggins C."/>
            <person name="Moest M."/>
            <person name="Warren A I."/>
            <person name="Generalovic N T."/>
            <person name="Byers J.R.P. K."/>
            <person name="Montejo-Kovacevich G."/>
            <person name="Yen C E."/>
        </authorList>
    </citation>
    <scope>NUCLEOTIDE SEQUENCE [LARGE SCALE GENOMIC DNA]</scope>
</reference>
<evidence type="ECO:0000256" key="8">
    <source>
        <dbReference type="ARBA" id="ARBA00023212"/>
    </source>
</evidence>
<keyword evidence="2" id="KW-0963">Cytoplasm</keyword>
<evidence type="ECO:0000313" key="16">
    <source>
        <dbReference type="Proteomes" id="UP000594454"/>
    </source>
</evidence>
<dbReference type="InterPro" id="IPR019821">
    <property type="entry name" value="Kinesin_motor_CS"/>
</dbReference>
<feature type="domain" description="Kinesin motor" evidence="14">
    <location>
        <begin position="4"/>
        <end position="355"/>
    </location>
</feature>
<evidence type="ECO:0000256" key="4">
    <source>
        <dbReference type="ARBA" id="ARBA00022741"/>
    </source>
</evidence>
<evidence type="ECO:0000256" key="7">
    <source>
        <dbReference type="ARBA" id="ARBA00023175"/>
    </source>
</evidence>
<organism evidence="15 16">
    <name type="scientific">Hermetia illucens</name>
    <name type="common">Black soldier fly</name>
    <dbReference type="NCBI Taxonomy" id="343691"/>
    <lineage>
        <taxon>Eukaryota</taxon>
        <taxon>Metazoa</taxon>
        <taxon>Ecdysozoa</taxon>
        <taxon>Arthropoda</taxon>
        <taxon>Hexapoda</taxon>
        <taxon>Insecta</taxon>
        <taxon>Pterygota</taxon>
        <taxon>Neoptera</taxon>
        <taxon>Endopterygota</taxon>
        <taxon>Diptera</taxon>
        <taxon>Brachycera</taxon>
        <taxon>Stratiomyomorpha</taxon>
        <taxon>Stratiomyidae</taxon>
        <taxon>Hermetiinae</taxon>
        <taxon>Hermetia</taxon>
    </lineage>
</organism>
<evidence type="ECO:0000259" key="14">
    <source>
        <dbReference type="PROSITE" id="PS50067"/>
    </source>
</evidence>
<dbReference type="SUPFAM" id="SSF52540">
    <property type="entry name" value="P-loop containing nucleoside triphosphate hydrolases"/>
    <property type="match status" value="1"/>
</dbReference>